<accession>A0A1I6V0C7</accession>
<dbReference type="AlphaFoldDB" id="A0A1I6V0C7"/>
<organism evidence="2 3">
    <name type="scientific">Halostagnicola kamekurae</name>
    <dbReference type="NCBI Taxonomy" id="619731"/>
    <lineage>
        <taxon>Archaea</taxon>
        <taxon>Methanobacteriati</taxon>
        <taxon>Methanobacteriota</taxon>
        <taxon>Stenosarchaea group</taxon>
        <taxon>Halobacteria</taxon>
        <taxon>Halobacteriales</taxon>
        <taxon>Natrialbaceae</taxon>
        <taxon>Halostagnicola</taxon>
    </lineage>
</organism>
<evidence type="ECO:0000259" key="1">
    <source>
        <dbReference type="Pfam" id="PF18545"/>
    </source>
</evidence>
<dbReference type="RefSeq" id="WP_092907661.1">
    <property type="nucleotide sequence ID" value="NZ_FOZS01000008.1"/>
</dbReference>
<dbReference type="Proteomes" id="UP000199199">
    <property type="component" value="Unassembled WGS sequence"/>
</dbReference>
<protein>
    <recommendedName>
        <fullName evidence="1">Halobacterial output domain-containing protein</fullName>
    </recommendedName>
</protein>
<feature type="domain" description="Halobacterial output" evidence="1">
    <location>
        <begin position="13"/>
        <end position="74"/>
    </location>
</feature>
<dbReference type="EMBL" id="FOZS01000008">
    <property type="protein sequence ID" value="SFT07017.1"/>
    <property type="molecule type" value="Genomic_DNA"/>
</dbReference>
<dbReference type="OrthoDB" id="320886at2157"/>
<gene>
    <name evidence="2" type="ORF">SAMN04488556_4217</name>
</gene>
<dbReference type="Pfam" id="PF18545">
    <property type="entry name" value="HalOD1"/>
    <property type="match status" value="1"/>
</dbReference>
<name>A0A1I6V0C7_9EURY</name>
<reference evidence="3" key="1">
    <citation type="submission" date="2016-10" db="EMBL/GenBank/DDBJ databases">
        <authorList>
            <person name="Varghese N."/>
            <person name="Submissions S."/>
        </authorList>
    </citation>
    <scope>NUCLEOTIDE SEQUENCE [LARGE SCALE GENOMIC DNA]</scope>
    <source>
        <strain evidence="3">DSM 22427</strain>
    </source>
</reference>
<keyword evidence="3" id="KW-1185">Reference proteome</keyword>
<dbReference type="InterPro" id="IPR040624">
    <property type="entry name" value="HalOD1"/>
</dbReference>
<proteinExistence type="predicted"/>
<evidence type="ECO:0000313" key="2">
    <source>
        <dbReference type="EMBL" id="SFT07017.1"/>
    </source>
</evidence>
<sequence length="85" mass="9322">MERSSASRDEQSTELVVEIVDTLEACGLDPYSYQLYDYVDIEALKQVCATSSGNPEVRFTVEGIRIAVTPDTVTVLLDESTTASE</sequence>
<evidence type="ECO:0000313" key="3">
    <source>
        <dbReference type="Proteomes" id="UP000199199"/>
    </source>
</evidence>